<dbReference type="STRING" id="1794912.AXX12_06345"/>
<evidence type="ECO:0000313" key="2">
    <source>
        <dbReference type="EMBL" id="KYZ76060.1"/>
    </source>
</evidence>
<proteinExistence type="predicted"/>
<feature type="transmembrane region" description="Helical" evidence="1">
    <location>
        <begin position="227"/>
        <end position="244"/>
    </location>
</feature>
<dbReference type="AlphaFoldDB" id="A0A154BQB9"/>
<feature type="transmembrane region" description="Helical" evidence="1">
    <location>
        <begin position="12"/>
        <end position="31"/>
    </location>
</feature>
<keyword evidence="1" id="KW-0812">Transmembrane</keyword>
<protein>
    <submittedName>
        <fullName evidence="2">Uncharacterized protein</fullName>
    </submittedName>
</protein>
<feature type="transmembrane region" description="Helical" evidence="1">
    <location>
        <begin position="371"/>
        <end position="392"/>
    </location>
</feature>
<feature type="transmembrane region" description="Helical" evidence="1">
    <location>
        <begin position="69"/>
        <end position="89"/>
    </location>
</feature>
<keyword evidence="3" id="KW-1185">Reference proteome</keyword>
<organism evidence="2 3">
    <name type="scientific">Anaerosporomusa subterranea</name>
    <dbReference type="NCBI Taxonomy" id="1794912"/>
    <lineage>
        <taxon>Bacteria</taxon>
        <taxon>Bacillati</taxon>
        <taxon>Bacillota</taxon>
        <taxon>Negativicutes</taxon>
        <taxon>Acetonemataceae</taxon>
        <taxon>Anaerosporomusa</taxon>
    </lineage>
</organism>
<name>A0A154BQB9_ANASB</name>
<comment type="caution">
    <text evidence="2">The sequence shown here is derived from an EMBL/GenBank/DDBJ whole genome shotgun (WGS) entry which is preliminary data.</text>
</comment>
<accession>A0A154BQB9</accession>
<feature type="transmembrane region" description="Helical" evidence="1">
    <location>
        <begin position="337"/>
        <end position="359"/>
    </location>
</feature>
<keyword evidence="1" id="KW-0472">Membrane</keyword>
<dbReference type="OrthoDB" id="1790880at2"/>
<dbReference type="RefSeq" id="WP_066240849.1">
    <property type="nucleotide sequence ID" value="NZ_LSGP01000017.1"/>
</dbReference>
<feature type="transmembrane region" description="Helical" evidence="1">
    <location>
        <begin position="297"/>
        <end position="317"/>
    </location>
</feature>
<dbReference type="EMBL" id="LSGP01000017">
    <property type="protein sequence ID" value="KYZ76060.1"/>
    <property type="molecule type" value="Genomic_DNA"/>
</dbReference>
<feature type="transmembrane region" description="Helical" evidence="1">
    <location>
        <begin position="265"/>
        <end position="285"/>
    </location>
</feature>
<evidence type="ECO:0000313" key="3">
    <source>
        <dbReference type="Proteomes" id="UP000076268"/>
    </source>
</evidence>
<sequence>MDYVTKRRFDSKLTTGIVGVALCFVYAMLYWPVWASVAKAFISATAAAGLQAADPAIGKKYITAFAEGTFFWCSICAWIWQTLIFGNYGKYSLSDLQPRAGIWYTFLSFVCGSVAFLVLIAFLGIWWKPFSLAILFAPSNADELKLALEGWETSNFYVLPVIIAQIPFVSLFQKKPWAGNLKPPLDGLAVMMTSSVFAIIVWVGLFIPSFMHLQLGGHSITSQPFGSWPAVLAFCQGFIFWFLIPAEGGEGFPYKLFTSKQPWMGLIGVVIALVCGGYLMPAFYVSLIKAFNINPGVNPYITAASLELSLIVTMLCWHHLFDDFPGADSEPSVAKRVLLRVAIWLSVGTVFGLSWLKLYKVLPFAGNDLGMGFPVMGVLAGQFALLMVFLYFNTFFDKWPIVYKEAVSKRDSISG</sequence>
<keyword evidence="1" id="KW-1133">Transmembrane helix</keyword>
<feature type="transmembrane region" description="Helical" evidence="1">
    <location>
        <begin position="185"/>
        <end position="207"/>
    </location>
</feature>
<evidence type="ECO:0000256" key="1">
    <source>
        <dbReference type="SAM" id="Phobius"/>
    </source>
</evidence>
<dbReference type="Proteomes" id="UP000076268">
    <property type="component" value="Unassembled WGS sequence"/>
</dbReference>
<reference evidence="2 3" key="1">
    <citation type="submission" date="2016-02" db="EMBL/GenBank/DDBJ databases">
        <title>Anaerosporomusa subterraneum gen. nov., sp. nov., a spore-forming obligate anaerobe isolated from saprolite.</title>
        <authorList>
            <person name="Choi J.K."/>
            <person name="Shah M."/>
            <person name="Yee N."/>
        </authorList>
    </citation>
    <scope>NUCLEOTIDE SEQUENCE [LARGE SCALE GENOMIC DNA]</scope>
    <source>
        <strain evidence="2 3">RU4</strain>
    </source>
</reference>
<feature type="transmembrane region" description="Helical" evidence="1">
    <location>
        <begin position="101"/>
        <end position="127"/>
    </location>
</feature>
<gene>
    <name evidence="2" type="ORF">AXX12_06345</name>
</gene>